<sequence>MNATTDPAGRSADRVDSIDNRAFESLGYRLPIRQ</sequence>
<protein>
    <submittedName>
        <fullName evidence="1">Uncharacterized protein</fullName>
    </submittedName>
</protein>
<comment type="caution">
    <text evidence="1">The sequence shown here is derived from an EMBL/GenBank/DDBJ whole genome shotgun (WGS) entry which is preliminary data.</text>
</comment>
<dbReference type="EMBL" id="JACIJP010000002">
    <property type="protein sequence ID" value="MBB6123630.1"/>
    <property type="molecule type" value="Genomic_DNA"/>
</dbReference>
<name>A0A841IZ69_9SPHN</name>
<reference evidence="1 2" key="1">
    <citation type="submission" date="2020-08" db="EMBL/GenBank/DDBJ databases">
        <title>Genomic Encyclopedia of Type Strains, Phase IV (KMG-IV): sequencing the most valuable type-strain genomes for metagenomic binning, comparative biology and taxonomic classification.</title>
        <authorList>
            <person name="Goeker M."/>
        </authorList>
    </citation>
    <scope>NUCLEOTIDE SEQUENCE [LARGE SCALE GENOMIC DNA]</scope>
    <source>
        <strain evidence="1 2">DSM 102255</strain>
    </source>
</reference>
<keyword evidence="2" id="KW-1185">Reference proteome</keyword>
<evidence type="ECO:0000313" key="1">
    <source>
        <dbReference type="EMBL" id="MBB6123630.1"/>
    </source>
</evidence>
<organism evidence="1 2">
    <name type="scientific">Sphingobium subterraneum</name>
    <dbReference type="NCBI Taxonomy" id="627688"/>
    <lineage>
        <taxon>Bacteria</taxon>
        <taxon>Pseudomonadati</taxon>
        <taxon>Pseudomonadota</taxon>
        <taxon>Alphaproteobacteria</taxon>
        <taxon>Sphingomonadales</taxon>
        <taxon>Sphingomonadaceae</taxon>
        <taxon>Sphingobium</taxon>
    </lineage>
</organism>
<dbReference type="AlphaFoldDB" id="A0A841IZ69"/>
<proteinExistence type="predicted"/>
<gene>
    <name evidence="1" type="ORF">FHS92_001359</name>
</gene>
<evidence type="ECO:0000313" key="2">
    <source>
        <dbReference type="Proteomes" id="UP000552700"/>
    </source>
</evidence>
<dbReference type="Proteomes" id="UP000552700">
    <property type="component" value="Unassembled WGS sequence"/>
</dbReference>
<accession>A0A841IZ69</accession>